<evidence type="ECO:0000256" key="6">
    <source>
        <dbReference type="SAM" id="MobiDB-lite"/>
    </source>
</evidence>
<dbReference type="STRING" id="1371.GCA_900166605_01649"/>
<evidence type="ECO:0000313" key="8">
    <source>
        <dbReference type="Proteomes" id="UP000321051"/>
    </source>
</evidence>
<dbReference type="InterPro" id="IPR036584">
    <property type="entry name" value="FliS_sf"/>
</dbReference>
<dbReference type="NCBIfam" id="TIGR00208">
    <property type="entry name" value="fliS"/>
    <property type="match status" value="1"/>
</dbReference>
<dbReference type="Pfam" id="PF02561">
    <property type="entry name" value="FliS"/>
    <property type="match status" value="1"/>
</dbReference>
<accession>A0A510Y6R2</accession>
<dbReference type="PANTHER" id="PTHR34773:SF1">
    <property type="entry name" value="FLAGELLAR SECRETION CHAPERONE FLIS"/>
    <property type="match status" value="1"/>
</dbReference>
<dbReference type="SUPFAM" id="SSF101116">
    <property type="entry name" value="Flagellar export chaperone FliS"/>
    <property type="match status" value="1"/>
</dbReference>
<evidence type="ECO:0000256" key="5">
    <source>
        <dbReference type="ARBA" id="ARBA00023186"/>
    </source>
</evidence>
<evidence type="ECO:0000256" key="4">
    <source>
        <dbReference type="ARBA" id="ARBA00022795"/>
    </source>
</evidence>
<dbReference type="GO" id="GO:0044780">
    <property type="term" value="P:bacterial-type flagellum assembly"/>
    <property type="evidence" value="ECO:0007669"/>
    <property type="project" value="InterPro"/>
</dbReference>
<dbReference type="InterPro" id="IPR003713">
    <property type="entry name" value="FliS"/>
</dbReference>
<gene>
    <name evidence="7" type="ORF">MHA01_19550</name>
</gene>
<sequence length="171" mass="19678">MSFNQAQAMYQQAMKQTTSPEKEKPKKTFSSKQAVSAPRPASVKANPYQQQAMQTASPGELTLLLYNGCLKFLQKAEKAMNEGKVEEKNKLMIRAQNIIGELMITLKTDSEIGNSMMQMYDYMYRRLIEANVSNDTKVLQEIYGLVEEFRDTWKQAMQKDRELRFREGGRA</sequence>
<dbReference type="CDD" id="cd16098">
    <property type="entry name" value="FliS"/>
    <property type="match status" value="1"/>
</dbReference>
<organism evidence="7 8">
    <name type="scientific">Marinococcus halophilus</name>
    <dbReference type="NCBI Taxonomy" id="1371"/>
    <lineage>
        <taxon>Bacteria</taxon>
        <taxon>Bacillati</taxon>
        <taxon>Bacillota</taxon>
        <taxon>Bacilli</taxon>
        <taxon>Bacillales</taxon>
        <taxon>Bacillaceae</taxon>
        <taxon>Marinococcus</taxon>
    </lineage>
</organism>
<feature type="compositionally biased region" description="Low complexity" evidence="6">
    <location>
        <begin position="1"/>
        <end position="19"/>
    </location>
</feature>
<keyword evidence="3" id="KW-0963">Cytoplasm</keyword>
<dbReference type="Gene3D" id="1.20.120.340">
    <property type="entry name" value="Flagellar protein FliS"/>
    <property type="match status" value="1"/>
</dbReference>
<comment type="caution">
    <text evidence="7">The sequence shown here is derived from an EMBL/GenBank/DDBJ whole genome shotgun (WGS) entry which is preliminary data.</text>
</comment>
<keyword evidence="5" id="KW-0143">Chaperone</keyword>
<evidence type="ECO:0008006" key="9">
    <source>
        <dbReference type="Google" id="ProtNLM"/>
    </source>
</evidence>
<feature type="region of interest" description="Disordered" evidence="6">
    <location>
        <begin position="1"/>
        <end position="47"/>
    </location>
</feature>
<comment type="similarity">
    <text evidence="2">Belongs to the FliS family.</text>
</comment>
<keyword evidence="8" id="KW-1185">Reference proteome</keyword>
<comment type="subcellular location">
    <subcellularLocation>
        <location evidence="1">Cytoplasm</location>
        <location evidence="1">Cytosol</location>
    </subcellularLocation>
</comment>
<evidence type="ECO:0000256" key="2">
    <source>
        <dbReference type="ARBA" id="ARBA00008787"/>
    </source>
</evidence>
<protein>
    <recommendedName>
        <fullName evidence="9">Flagellar secretion chaperone FliS</fullName>
    </recommendedName>
</protein>
<dbReference type="PANTHER" id="PTHR34773">
    <property type="entry name" value="FLAGELLAR SECRETION CHAPERONE FLIS"/>
    <property type="match status" value="1"/>
</dbReference>
<evidence type="ECO:0000256" key="3">
    <source>
        <dbReference type="ARBA" id="ARBA00022490"/>
    </source>
</evidence>
<proteinExistence type="inferred from homology"/>
<keyword evidence="4" id="KW-1005">Bacterial flagellum biogenesis</keyword>
<dbReference type="EMBL" id="BJUN01000010">
    <property type="protein sequence ID" value="GEK59050.1"/>
    <property type="molecule type" value="Genomic_DNA"/>
</dbReference>
<evidence type="ECO:0000313" key="7">
    <source>
        <dbReference type="EMBL" id="GEK59050.1"/>
    </source>
</evidence>
<evidence type="ECO:0000256" key="1">
    <source>
        <dbReference type="ARBA" id="ARBA00004514"/>
    </source>
</evidence>
<dbReference type="GO" id="GO:0071973">
    <property type="term" value="P:bacterial-type flagellum-dependent cell motility"/>
    <property type="evidence" value="ECO:0007669"/>
    <property type="project" value="TreeGrafter"/>
</dbReference>
<dbReference type="AlphaFoldDB" id="A0A510Y6R2"/>
<reference evidence="7 8" key="1">
    <citation type="submission" date="2019-07" db="EMBL/GenBank/DDBJ databases">
        <title>Whole genome shotgun sequence of Marinococcus halophilus NBRC 102359.</title>
        <authorList>
            <person name="Hosoyama A."/>
            <person name="Uohara A."/>
            <person name="Ohji S."/>
            <person name="Ichikawa N."/>
        </authorList>
    </citation>
    <scope>NUCLEOTIDE SEQUENCE [LARGE SCALE GENOMIC DNA]</scope>
    <source>
        <strain evidence="7 8">NBRC 102359</strain>
    </source>
</reference>
<name>A0A510Y6R2_MARHA</name>
<dbReference type="GO" id="GO:0005829">
    <property type="term" value="C:cytosol"/>
    <property type="evidence" value="ECO:0007669"/>
    <property type="project" value="UniProtKB-SubCell"/>
</dbReference>
<dbReference type="Proteomes" id="UP000321051">
    <property type="component" value="Unassembled WGS sequence"/>
</dbReference>